<gene>
    <name evidence="2" type="ORF">Ccrd_015336</name>
</gene>
<evidence type="ECO:0000313" key="2">
    <source>
        <dbReference type="EMBL" id="KVI06323.1"/>
    </source>
</evidence>
<evidence type="ECO:0000256" key="1">
    <source>
        <dbReference type="SAM" id="MobiDB-lite"/>
    </source>
</evidence>
<name>A0A103YC09_CYNCS</name>
<dbReference type="Proteomes" id="UP000243975">
    <property type="component" value="Unassembled WGS sequence"/>
</dbReference>
<keyword evidence="2" id="KW-0687">Ribonucleoprotein</keyword>
<dbReference type="STRING" id="59895.A0A103YC09"/>
<protein>
    <submittedName>
        <fullName evidence="2">Ribosomal protein L47, mitochondrial</fullName>
    </submittedName>
</protein>
<dbReference type="EMBL" id="LEKV01001837">
    <property type="protein sequence ID" value="KVI06323.1"/>
    <property type="molecule type" value="Genomic_DNA"/>
</dbReference>
<dbReference type="Gramene" id="KVI06323">
    <property type="protein sequence ID" value="KVI06323"/>
    <property type="gene ID" value="Ccrd_015336"/>
</dbReference>
<feature type="compositionally biased region" description="Basic and acidic residues" evidence="1">
    <location>
        <begin position="124"/>
        <end position="141"/>
    </location>
</feature>
<feature type="compositionally biased region" description="Low complexity" evidence="1">
    <location>
        <begin position="95"/>
        <end position="106"/>
    </location>
</feature>
<keyword evidence="2" id="KW-0689">Ribosomal protein</keyword>
<feature type="compositionally biased region" description="Basic and acidic residues" evidence="1">
    <location>
        <begin position="191"/>
        <end position="204"/>
    </location>
</feature>
<feature type="compositionally biased region" description="Basic and acidic residues" evidence="1">
    <location>
        <begin position="153"/>
        <end position="176"/>
    </location>
</feature>
<keyword evidence="3" id="KW-1185">Reference proteome</keyword>
<evidence type="ECO:0000313" key="3">
    <source>
        <dbReference type="Proteomes" id="UP000243975"/>
    </source>
</evidence>
<dbReference type="GO" id="GO:0005840">
    <property type="term" value="C:ribosome"/>
    <property type="evidence" value="ECO:0007669"/>
    <property type="project" value="UniProtKB-KW"/>
</dbReference>
<accession>A0A103YC09</accession>
<feature type="region of interest" description="Disordered" evidence="1">
    <location>
        <begin position="92"/>
        <end position="204"/>
    </location>
</feature>
<dbReference type="AlphaFoldDB" id="A0A103YC09"/>
<sequence length="217" mass="23976">MAKASPALKDVHLSGIMFLTRVFGRTLLAAAKTETSAAGAAAAYTVRTGHNPLEELFEADRNPEEEKHVIYDSSIQTIHSVLKALIQSISKRKSPGPVSVSGTPPSAFTDISYGSKSIKPSNCSREKKITNDTVRKLKEKSLLSPNLTTVTGGEREAESDERRREAGRQPQRRERPPAPGSRRPTAVGFNSRERQSGREREREPFAILISIEIERQR</sequence>
<proteinExistence type="predicted"/>
<reference evidence="2 3" key="1">
    <citation type="journal article" date="2016" name="Sci. Rep.">
        <title>The genome sequence of the outbreeding globe artichoke constructed de novo incorporating a phase-aware low-pass sequencing strategy of F1 progeny.</title>
        <authorList>
            <person name="Scaglione D."/>
            <person name="Reyes-Chin-Wo S."/>
            <person name="Acquadro A."/>
            <person name="Froenicke L."/>
            <person name="Portis E."/>
            <person name="Beitel C."/>
            <person name="Tirone M."/>
            <person name="Mauro R."/>
            <person name="Lo Monaco A."/>
            <person name="Mauromicale G."/>
            <person name="Faccioli P."/>
            <person name="Cattivelli L."/>
            <person name="Rieseberg L."/>
            <person name="Michelmore R."/>
            <person name="Lanteri S."/>
        </authorList>
    </citation>
    <scope>NUCLEOTIDE SEQUENCE [LARGE SCALE GENOMIC DNA]</scope>
    <source>
        <strain evidence="2">2C</strain>
    </source>
</reference>
<comment type="caution">
    <text evidence="2">The sequence shown here is derived from an EMBL/GenBank/DDBJ whole genome shotgun (WGS) entry which is preliminary data.</text>
</comment>
<organism evidence="2 3">
    <name type="scientific">Cynara cardunculus var. scolymus</name>
    <name type="common">Globe artichoke</name>
    <name type="synonym">Cynara scolymus</name>
    <dbReference type="NCBI Taxonomy" id="59895"/>
    <lineage>
        <taxon>Eukaryota</taxon>
        <taxon>Viridiplantae</taxon>
        <taxon>Streptophyta</taxon>
        <taxon>Embryophyta</taxon>
        <taxon>Tracheophyta</taxon>
        <taxon>Spermatophyta</taxon>
        <taxon>Magnoliopsida</taxon>
        <taxon>eudicotyledons</taxon>
        <taxon>Gunneridae</taxon>
        <taxon>Pentapetalae</taxon>
        <taxon>asterids</taxon>
        <taxon>campanulids</taxon>
        <taxon>Asterales</taxon>
        <taxon>Asteraceae</taxon>
        <taxon>Carduoideae</taxon>
        <taxon>Cardueae</taxon>
        <taxon>Carduinae</taxon>
        <taxon>Cynara</taxon>
    </lineage>
</organism>
<feature type="compositionally biased region" description="Polar residues" evidence="1">
    <location>
        <begin position="112"/>
        <end position="123"/>
    </location>
</feature>